<dbReference type="AlphaFoldDB" id="A0A1V1WBN9"/>
<comment type="subcellular location">
    <subcellularLocation>
        <location evidence="1">Secreted</location>
    </subcellularLocation>
</comment>
<dbReference type="PROSITE" id="PS51862">
    <property type="entry name" value="BSPN_CSAB"/>
    <property type="match status" value="1"/>
</dbReference>
<keyword evidence="3 5" id="KW-0800">Toxin</keyword>
<evidence type="ECO:0000313" key="8">
    <source>
        <dbReference type="EMBL" id="JAV45763.1"/>
    </source>
</evidence>
<accession>A0A1V1WBN9</accession>
<evidence type="ECO:0000256" key="3">
    <source>
        <dbReference type="ARBA" id="ARBA00022656"/>
    </source>
</evidence>
<protein>
    <submittedName>
        <fullName evidence="8">Putative scorpine-like peptide</fullName>
    </submittedName>
</protein>
<reference evidence="8" key="1">
    <citation type="journal article" date="2016" name="Toxins">
        <title>Venom Gland Transcriptomic and Proteomic Analyses of the Enigmatic Scorpion Superstitionia donensis (Scorpiones: Superstitioniidae), with Insights on the Evolution of Its Venom Components.</title>
        <authorList>
            <person name="Santibanez-Lopez C.E."/>
            <person name="Cid-Uribe J.I."/>
            <person name="Batista C.V."/>
            <person name="Ortiz E."/>
            <person name="Possani L.D."/>
        </authorList>
    </citation>
    <scope>NUCLEOTIDE SEQUENCE</scope>
    <source>
        <strain evidence="8">Pooled</strain>
        <tissue evidence="8">Venom gland</tissue>
    </source>
</reference>
<dbReference type="GO" id="GO:0090729">
    <property type="term" value="F:toxin activity"/>
    <property type="evidence" value="ECO:0007669"/>
    <property type="project" value="UniProtKB-UniRule"/>
</dbReference>
<feature type="domain" description="BetaSPN-type CS-alpha/beta" evidence="7">
    <location>
        <begin position="62"/>
        <end position="102"/>
    </location>
</feature>
<dbReference type="EMBL" id="GFCD01000022">
    <property type="protein sequence ID" value="JAV45763.1"/>
    <property type="molecule type" value="Transcribed_RNA"/>
</dbReference>
<evidence type="ECO:0000256" key="5">
    <source>
        <dbReference type="PROSITE-ProRule" id="PRU01209"/>
    </source>
</evidence>
<dbReference type="InterPro" id="IPR029237">
    <property type="entry name" value="Long_scorpion_toxin_alpha/beta"/>
</dbReference>
<organism evidence="8">
    <name type="scientific">Superstitionia donensis</name>
    <dbReference type="NCBI Taxonomy" id="311983"/>
    <lineage>
        <taxon>Eukaryota</taxon>
        <taxon>Metazoa</taxon>
        <taxon>Ecdysozoa</taxon>
        <taxon>Arthropoda</taxon>
        <taxon>Chelicerata</taxon>
        <taxon>Arachnida</taxon>
        <taxon>Scorpiones</taxon>
        <taxon>Iurida</taxon>
        <taxon>Chactoidea</taxon>
        <taxon>Superstitionidae</taxon>
        <taxon>Superstitionia</taxon>
    </lineage>
</organism>
<dbReference type="Pfam" id="PF14866">
    <property type="entry name" value="Scorpion_toxin_alpha-beta"/>
    <property type="match status" value="1"/>
</dbReference>
<evidence type="ECO:0000256" key="1">
    <source>
        <dbReference type="ARBA" id="ARBA00004613"/>
    </source>
</evidence>
<feature type="chain" id="PRO_5012550248" evidence="6">
    <location>
        <begin position="20"/>
        <end position="103"/>
    </location>
</feature>
<feature type="signal peptide" evidence="6">
    <location>
        <begin position="1"/>
        <end position="19"/>
    </location>
</feature>
<evidence type="ECO:0000256" key="2">
    <source>
        <dbReference type="ARBA" id="ARBA00022525"/>
    </source>
</evidence>
<evidence type="ECO:0000256" key="4">
    <source>
        <dbReference type="ARBA" id="ARBA00023157"/>
    </source>
</evidence>
<proteinExistence type="predicted"/>
<evidence type="ECO:0000256" key="6">
    <source>
        <dbReference type="SAM" id="SignalP"/>
    </source>
</evidence>
<sequence>MQIKLVVILFLGFATLSTGGFIKEKHFHKAIDVLTPMIPVPVVGGIVNKVAKQMVHKIGKLDTPCIFGIDKKGNCEKTCQETTHQKGYCHGTKCKCGKPLNYK</sequence>
<keyword evidence="6" id="KW-0732">Signal</keyword>
<name>A0A1V1WBN9_9SCOR</name>
<keyword evidence="2" id="KW-0964">Secreted</keyword>
<keyword evidence="4" id="KW-1015">Disulfide bond</keyword>
<comment type="caution">
    <text evidence="5">Lacks conserved residue(s) required for the propagation of feature annotation.</text>
</comment>
<evidence type="ECO:0000259" key="7">
    <source>
        <dbReference type="PROSITE" id="PS51862"/>
    </source>
</evidence>
<dbReference type="GO" id="GO:0005576">
    <property type="term" value="C:extracellular region"/>
    <property type="evidence" value="ECO:0007669"/>
    <property type="project" value="UniProtKB-SubCell"/>
</dbReference>